<feature type="active site" description="Schiff-base intermediate with substrate" evidence="12 14">
    <location>
        <position position="165"/>
    </location>
</feature>
<dbReference type="InterPro" id="IPR013785">
    <property type="entry name" value="Aldolase_TIM"/>
</dbReference>
<dbReference type="InterPro" id="IPR002220">
    <property type="entry name" value="DapA-like"/>
</dbReference>
<dbReference type="PRINTS" id="PR00146">
    <property type="entry name" value="DHPICSNTHASE"/>
</dbReference>
<keyword evidence="9 12" id="KW-0456">Lyase</keyword>
<protein>
    <recommendedName>
        <fullName evidence="4 12">4-hydroxy-tetrahydrodipicolinate synthase</fullName>
        <shortName evidence="12">HTPA synthase</shortName>
        <ecNumber evidence="4 12">4.3.3.7</ecNumber>
    </recommendedName>
</protein>
<evidence type="ECO:0000256" key="3">
    <source>
        <dbReference type="ARBA" id="ARBA00007592"/>
    </source>
</evidence>
<keyword evidence="7 12" id="KW-0220">Diaminopimelate biosynthesis</keyword>
<dbReference type="NCBIfam" id="TIGR00674">
    <property type="entry name" value="dapA"/>
    <property type="match status" value="1"/>
</dbReference>
<evidence type="ECO:0000256" key="15">
    <source>
        <dbReference type="PIRSR" id="PIRSR001365-2"/>
    </source>
</evidence>
<evidence type="ECO:0000256" key="11">
    <source>
        <dbReference type="ARBA" id="ARBA00047836"/>
    </source>
</evidence>
<feature type="site" description="Part of a proton relay during catalysis" evidence="12">
    <location>
        <position position="47"/>
    </location>
</feature>
<dbReference type="PANTHER" id="PTHR12128">
    <property type="entry name" value="DIHYDRODIPICOLINATE SYNTHASE"/>
    <property type="match status" value="1"/>
</dbReference>
<dbReference type="PROSITE" id="PS00666">
    <property type="entry name" value="DHDPS_2"/>
    <property type="match status" value="1"/>
</dbReference>
<evidence type="ECO:0000256" key="6">
    <source>
        <dbReference type="ARBA" id="ARBA00022605"/>
    </source>
</evidence>
<evidence type="ECO:0000256" key="5">
    <source>
        <dbReference type="ARBA" id="ARBA00022490"/>
    </source>
</evidence>
<keyword evidence="6 12" id="KW-0028">Amino-acid biosynthesis</keyword>
<dbReference type="EMBL" id="QKTW01000019">
    <property type="protein sequence ID" value="PZF72093.1"/>
    <property type="molecule type" value="Genomic_DNA"/>
</dbReference>
<feature type="binding site" evidence="12 15">
    <location>
        <position position="207"/>
    </location>
    <ligand>
        <name>pyruvate</name>
        <dbReference type="ChEBI" id="CHEBI:15361"/>
    </ligand>
</feature>
<dbReference type="CDD" id="cd00950">
    <property type="entry name" value="DHDPS"/>
    <property type="match status" value="1"/>
</dbReference>
<keyword evidence="10 12" id="KW-0704">Schiff base</keyword>
<keyword evidence="17" id="KW-1185">Reference proteome</keyword>
<organism evidence="16 17">
    <name type="scientific">Taibaiella soli</name>
    <dbReference type="NCBI Taxonomy" id="1649169"/>
    <lineage>
        <taxon>Bacteria</taxon>
        <taxon>Pseudomonadati</taxon>
        <taxon>Bacteroidota</taxon>
        <taxon>Chitinophagia</taxon>
        <taxon>Chitinophagales</taxon>
        <taxon>Chitinophagaceae</taxon>
        <taxon>Taibaiella</taxon>
    </lineage>
</organism>
<dbReference type="GO" id="GO:0008840">
    <property type="term" value="F:4-hydroxy-tetrahydrodipicolinate synthase activity"/>
    <property type="evidence" value="ECO:0007669"/>
    <property type="project" value="UniProtKB-UniRule"/>
</dbReference>
<evidence type="ECO:0000256" key="2">
    <source>
        <dbReference type="ARBA" id="ARBA00005120"/>
    </source>
</evidence>
<dbReference type="PIRSF" id="PIRSF001365">
    <property type="entry name" value="DHDPS"/>
    <property type="match status" value="1"/>
</dbReference>
<comment type="catalytic activity">
    <reaction evidence="11 12">
        <text>L-aspartate 4-semialdehyde + pyruvate = (2S,4S)-4-hydroxy-2,3,4,5-tetrahydrodipicolinate + H2O + H(+)</text>
        <dbReference type="Rhea" id="RHEA:34171"/>
        <dbReference type="ChEBI" id="CHEBI:15361"/>
        <dbReference type="ChEBI" id="CHEBI:15377"/>
        <dbReference type="ChEBI" id="CHEBI:15378"/>
        <dbReference type="ChEBI" id="CHEBI:67139"/>
        <dbReference type="ChEBI" id="CHEBI:537519"/>
        <dbReference type="EC" id="4.3.3.7"/>
    </reaction>
</comment>
<dbReference type="PANTHER" id="PTHR12128:SF66">
    <property type="entry name" value="4-HYDROXY-2-OXOGLUTARATE ALDOLASE, MITOCHONDRIAL"/>
    <property type="match status" value="1"/>
</dbReference>
<name>A0A2W2BW71_9BACT</name>
<comment type="subunit">
    <text evidence="12">Homotetramer; dimer of dimers.</text>
</comment>
<evidence type="ECO:0000313" key="17">
    <source>
        <dbReference type="Proteomes" id="UP000248745"/>
    </source>
</evidence>
<evidence type="ECO:0000256" key="9">
    <source>
        <dbReference type="ARBA" id="ARBA00023239"/>
    </source>
</evidence>
<dbReference type="AlphaFoldDB" id="A0A2W2BW71"/>
<dbReference type="InterPro" id="IPR005263">
    <property type="entry name" value="DapA"/>
</dbReference>
<comment type="subcellular location">
    <subcellularLocation>
        <location evidence="12">Cytoplasm</location>
    </subcellularLocation>
</comment>
<comment type="pathway">
    <text evidence="2 12">Amino-acid biosynthesis; L-lysine biosynthesis via DAP pathway; (S)-tetrahydrodipicolinate from L-aspartate: step 3/4.</text>
</comment>
<keyword evidence="5 12" id="KW-0963">Cytoplasm</keyword>
<comment type="similarity">
    <text evidence="3 12 13">Belongs to the DapA family.</text>
</comment>
<sequence>MSNMFRGTGVALVTPFKEDLSIDFDALAKLIDHVIDNGVNYLVALGTTAETPTLTDEEKKQILAFVIKHNNNRVPVVCGMGGNNTAEIVNQLKTYDLNGVAGILTVAPYYNKPSQEGMYQHFKAIAEATKLPIILYNVPGRTASNILPATALRIANEFAHVIAIKEASGNLVQCMELVQNKPAHFAILSGDDNLVLPQIAIGMEGVISVAANSYPKDFTNMVNAALAGNFNESRALHYKLLKGIDLLFAEGNPVGVKCALNLMNICKNTLRLPLVTATAGLQQNTKEFVDTLKG</sequence>
<dbReference type="SUPFAM" id="SSF51569">
    <property type="entry name" value="Aldolase"/>
    <property type="match status" value="1"/>
</dbReference>
<keyword evidence="8 12" id="KW-0457">Lysine biosynthesis</keyword>
<comment type="caution">
    <text evidence="12">Was originally thought to be a dihydrodipicolinate synthase (DHDPS), catalyzing the condensation of (S)-aspartate-beta-semialdehyde [(S)-ASA] and pyruvate to dihydrodipicolinate (DHDP). However, it was shown in E.coli that the product of the enzymatic reaction is not dihydrodipicolinate but in fact (4S)-4-hydroxy-2,3,4,5-tetrahydro-(2S)-dipicolinic acid (HTPA), and that the consecutive dehydration reaction leading to DHDP is not spontaneous but catalyzed by DapB.</text>
</comment>
<comment type="function">
    <text evidence="1 12">Catalyzes the condensation of (S)-aspartate-beta-semialdehyde [(S)-ASA] and pyruvate to 4-hydroxy-tetrahydrodipicolinate (HTPA).</text>
</comment>
<dbReference type="GO" id="GO:0005829">
    <property type="term" value="C:cytosol"/>
    <property type="evidence" value="ECO:0007669"/>
    <property type="project" value="TreeGrafter"/>
</dbReference>
<comment type="caution">
    <text evidence="16">The sequence shown here is derived from an EMBL/GenBank/DDBJ whole genome shotgun (WGS) entry which is preliminary data.</text>
</comment>
<gene>
    <name evidence="12" type="primary">dapA</name>
    <name evidence="16" type="ORF">DN068_14235</name>
</gene>
<evidence type="ECO:0000256" key="1">
    <source>
        <dbReference type="ARBA" id="ARBA00003294"/>
    </source>
</evidence>
<feature type="site" description="Part of a proton relay during catalysis" evidence="12">
    <location>
        <position position="110"/>
    </location>
</feature>
<evidence type="ECO:0000313" key="16">
    <source>
        <dbReference type="EMBL" id="PZF72093.1"/>
    </source>
</evidence>
<dbReference type="UniPathway" id="UPA00034">
    <property type="reaction ID" value="UER00017"/>
</dbReference>
<feature type="active site" description="Proton donor/acceptor" evidence="12 14">
    <location>
        <position position="136"/>
    </location>
</feature>
<accession>A0A2W2BW71</accession>
<dbReference type="Gene3D" id="3.20.20.70">
    <property type="entry name" value="Aldolase class I"/>
    <property type="match status" value="1"/>
</dbReference>
<dbReference type="GO" id="GO:0019877">
    <property type="term" value="P:diaminopimelate biosynthetic process"/>
    <property type="evidence" value="ECO:0007669"/>
    <property type="project" value="UniProtKB-UniRule"/>
</dbReference>
<dbReference type="SMART" id="SM01130">
    <property type="entry name" value="DHDPS"/>
    <property type="match status" value="1"/>
</dbReference>
<proteinExistence type="inferred from homology"/>
<dbReference type="EC" id="4.3.3.7" evidence="4 12"/>
<dbReference type="OrthoDB" id="9782828at2"/>
<evidence type="ECO:0000256" key="4">
    <source>
        <dbReference type="ARBA" id="ARBA00012086"/>
    </source>
</evidence>
<evidence type="ECO:0000256" key="13">
    <source>
        <dbReference type="PIRNR" id="PIRNR001365"/>
    </source>
</evidence>
<feature type="binding site" evidence="12 15">
    <location>
        <position position="48"/>
    </location>
    <ligand>
        <name>pyruvate</name>
        <dbReference type="ChEBI" id="CHEBI:15361"/>
    </ligand>
</feature>
<evidence type="ECO:0000256" key="10">
    <source>
        <dbReference type="ARBA" id="ARBA00023270"/>
    </source>
</evidence>
<dbReference type="Pfam" id="PF00701">
    <property type="entry name" value="DHDPS"/>
    <property type="match status" value="1"/>
</dbReference>
<evidence type="ECO:0000256" key="14">
    <source>
        <dbReference type="PIRSR" id="PIRSR001365-1"/>
    </source>
</evidence>
<dbReference type="RefSeq" id="WP_110999608.1">
    <property type="nucleotide sequence ID" value="NZ_QKTW01000019.1"/>
</dbReference>
<evidence type="ECO:0000256" key="12">
    <source>
        <dbReference type="HAMAP-Rule" id="MF_00418"/>
    </source>
</evidence>
<evidence type="ECO:0000256" key="8">
    <source>
        <dbReference type="ARBA" id="ARBA00023154"/>
    </source>
</evidence>
<dbReference type="Proteomes" id="UP000248745">
    <property type="component" value="Unassembled WGS sequence"/>
</dbReference>
<dbReference type="HAMAP" id="MF_00418">
    <property type="entry name" value="DapA"/>
    <property type="match status" value="1"/>
</dbReference>
<dbReference type="GO" id="GO:0009089">
    <property type="term" value="P:lysine biosynthetic process via diaminopimelate"/>
    <property type="evidence" value="ECO:0007669"/>
    <property type="project" value="UniProtKB-UniRule"/>
</dbReference>
<evidence type="ECO:0000256" key="7">
    <source>
        <dbReference type="ARBA" id="ARBA00022915"/>
    </source>
</evidence>
<dbReference type="InterPro" id="IPR020625">
    <property type="entry name" value="Schiff_base-form_aldolases_AS"/>
</dbReference>
<reference evidence="16 17" key="1">
    <citation type="submission" date="2018-06" db="EMBL/GenBank/DDBJ databases">
        <title>Mucibacter soli gen. nov., sp. nov., a new member of the family Chitinophagaceae producing mucin.</title>
        <authorList>
            <person name="Kim M.-K."/>
            <person name="Park S."/>
            <person name="Kim T.-S."/>
            <person name="Joung Y."/>
            <person name="Han J.-H."/>
            <person name="Kim S.B."/>
        </authorList>
    </citation>
    <scope>NUCLEOTIDE SEQUENCE [LARGE SCALE GENOMIC DNA]</scope>
    <source>
        <strain evidence="16 17">R1-15</strain>
    </source>
</reference>